<dbReference type="Proteomes" id="UP000215181">
    <property type="component" value="Unassembled WGS sequence"/>
</dbReference>
<dbReference type="EMBL" id="NOIH01000015">
    <property type="protein sequence ID" value="OYD53155.1"/>
    <property type="molecule type" value="Genomic_DNA"/>
</dbReference>
<dbReference type="OrthoDB" id="9815002at2"/>
<dbReference type="CDD" id="cd01009">
    <property type="entry name" value="PBP2_YfhD_N"/>
    <property type="match status" value="1"/>
</dbReference>
<dbReference type="GO" id="GO:0009279">
    <property type="term" value="C:cell outer membrane"/>
    <property type="evidence" value="ECO:0007669"/>
    <property type="project" value="UniProtKB-SubCell"/>
</dbReference>
<comment type="caution">
    <text evidence="7">The sequence shown here is derived from an EMBL/GenBank/DDBJ whole genome shotgun (WGS) entry which is preliminary data.</text>
</comment>
<evidence type="ECO:0000256" key="2">
    <source>
        <dbReference type="ARBA" id="ARBA00007734"/>
    </source>
</evidence>
<dbReference type="PANTHER" id="PTHR35936">
    <property type="entry name" value="MEMBRANE-BOUND LYTIC MUREIN TRANSGLYCOSYLASE F"/>
    <property type="match status" value="1"/>
</dbReference>
<dbReference type="SUPFAM" id="SSF53850">
    <property type="entry name" value="Periplasmic binding protein-like II"/>
    <property type="match status" value="1"/>
</dbReference>
<keyword evidence="8" id="KW-1185">Reference proteome</keyword>
<evidence type="ECO:0000259" key="6">
    <source>
        <dbReference type="SMART" id="SM00062"/>
    </source>
</evidence>
<evidence type="ECO:0000256" key="5">
    <source>
        <dbReference type="SAM" id="SignalP"/>
    </source>
</evidence>
<dbReference type="CDD" id="cd13403">
    <property type="entry name" value="MLTF-like"/>
    <property type="match status" value="1"/>
</dbReference>
<dbReference type="InterPro" id="IPR008258">
    <property type="entry name" value="Transglycosylase_SLT_dom_1"/>
</dbReference>
<dbReference type="InterPro" id="IPR023346">
    <property type="entry name" value="Lysozyme-like_dom_sf"/>
</dbReference>
<keyword evidence="4" id="KW-0998">Cell outer membrane</keyword>
<comment type="similarity">
    <text evidence="2">Belongs to the transglycosylase Slt family.</text>
</comment>
<protein>
    <submittedName>
        <fullName evidence="7">Lytic transglycosylase F</fullName>
    </submittedName>
</protein>
<dbReference type="Pfam" id="PF00497">
    <property type="entry name" value="SBP_bac_3"/>
    <property type="match status" value="1"/>
</dbReference>
<keyword evidence="3 5" id="KW-0732">Signal</keyword>
<accession>A0A235EXK6</accession>
<dbReference type="PROSITE" id="PS51257">
    <property type="entry name" value="PROKAR_LIPOPROTEIN"/>
    <property type="match status" value="1"/>
</dbReference>
<reference evidence="7 8" key="1">
    <citation type="submission" date="2017-07" db="EMBL/GenBank/DDBJ databases">
        <title>Thauera sp. KNDSS-Mac4 genome sequence and assembly.</title>
        <authorList>
            <person name="Mayilraj S."/>
        </authorList>
    </citation>
    <scope>NUCLEOTIDE SEQUENCE [LARGE SCALE GENOMIC DNA]</scope>
    <source>
        <strain evidence="7 8">KNDSS-Mac4</strain>
    </source>
</reference>
<dbReference type="AlphaFoldDB" id="A0A235EXK6"/>
<evidence type="ECO:0000256" key="1">
    <source>
        <dbReference type="ARBA" id="ARBA00004339"/>
    </source>
</evidence>
<dbReference type="Gene3D" id="3.40.190.10">
    <property type="entry name" value="Periplasmic binding protein-like II"/>
    <property type="match status" value="2"/>
</dbReference>
<sequence>MVRLLLPALLSLTLAACAPSEAPRIGDYRSVGELRVATRHDAISYRIGDDGRASGFEHDLLLALGDTLGVPVRFVPYPDAARALDAVITGQVHMAAAGLGRNERLPLSWSQSLREVEYVIVGRSGGRAVSTEKDLAGRTISVRRGTLPAEKVSEIRKRVPGVNVHFPIRGAEERLLADLAQGGLDLVATDRLHFAFGARIHPELEIVHELPGRSGIAWALPQGGGALATEIEAFLGEMNASGRLARIADRYFGHVRRLDDADVATFLSRIRERLPRYRDFFHEAEALTGLDWRYIAAVAYQESHWDPQATSFTGVRGMMMLTGDTADRLGVENRLDARQSILGGARYLDMLRQQLPEDLPEPDRTWMATAAYNLGMGHMKGARAIARGLGKDDRSWWDMKSVLPLLSRPQYAQRLKAGPARGGEAVVMTENVRSFHDILMRLEKPYEPALALPRLKLGHAD</sequence>
<dbReference type="InterPro" id="IPR001638">
    <property type="entry name" value="Solute-binding_3/MltF_N"/>
</dbReference>
<name>A0A235EXK6_9RHOO</name>
<feature type="domain" description="Solute-binding protein family 3/N-terminal" evidence="6">
    <location>
        <begin position="33"/>
        <end position="255"/>
    </location>
</feature>
<dbReference type="PROSITE" id="PS00922">
    <property type="entry name" value="TRANSGLYCOSYLASE"/>
    <property type="match status" value="1"/>
</dbReference>
<proteinExistence type="inferred from homology"/>
<dbReference type="GO" id="GO:0008933">
    <property type="term" value="F:peptidoglycan lytic transglycosylase activity"/>
    <property type="evidence" value="ECO:0007669"/>
    <property type="project" value="InterPro"/>
</dbReference>
<comment type="subcellular location">
    <subcellularLocation>
        <location evidence="1">Cell outer membrane</location>
        <topology evidence="1">Peripheral membrane protein</topology>
    </subcellularLocation>
</comment>
<dbReference type="SMART" id="SM00062">
    <property type="entry name" value="PBPb"/>
    <property type="match status" value="1"/>
</dbReference>
<keyword evidence="4" id="KW-0472">Membrane</keyword>
<gene>
    <name evidence="7" type="ORF">CGK74_13095</name>
</gene>
<feature type="chain" id="PRO_5013122174" evidence="5">
    <location>
        <begin position="19"/>
        <end position="461"/>
    </location>
</feature>
<dbReference type="NCBIfam" id="NF008112">
    <property type="entry name" value="PRK10859.1"/>
    <property type="match status" value="1"/>
</dbReference>
<dbReference type="InterPro" id="IPR000189">
    <property type="entry name" value="Transglyc_AS"/>
</dbReference>
<dbReference type="RefSeq" id="WP_094268899.1">
    <property type="nucleotide sequence ID" value="NZ_NOIH01000015.1"/>
</dbReference>
<evidence type="ECO:0000256" key="4">
    <source>
        <dbReference type="ARBA" id="ARBA00023237"/>
    </source>
</evidence>
<evidence type="ECO:0000256" key="3">
    <source>
        <dbReference type="ARBA" id="ARBA00022729"/>
    </source>
</evidence>
<dbReference type="Gene3D" id="1.10.530.10">
    <property type="match status" value="1"/>
</dbReference>
<organism evidence="7 8">
    <name type="scientific">Thauera propionica</name>
    <dbReference type="NCBI Taxonomy" id="2019431"/>
    <lineage>
        <taxon>Bacteria</taxon>
        <taxon>Pseudomonadati</taxon>
        <taxon>Pseudomonadota</taxon>
        <taxon>Betaproteobacteria</taxon>
        <taxon>Rhodocyclales</taxon>
        <taxon>Zoogloeaceae</taxon>
        <taxon>Thauera</taxon>
    </lineage>
</organism>
<evidence type="ECO:0000313" key="7">
    <source>
        <dbReference type="EMBL" id="OYD53155.1"/>
    </source>
</evidence>
<evidence type="ECO:0000313" key="8">
    <source>
        <dbReference type="Proteomes" id="UP000215181"/>
    </source>
</evidence>
<feature type="signal peptide" evidence="5">
    <location>
        <begin position="1"/>
        <end position="18"/>
    </location>
</feature>
<dbReference type="GO" id="GO:0009253">
    <property type="term" value="P:peptidoglycan catabolic process"/>
    <property type="evidence" value="ECO:0007669"/>
    <property type="project" value="TreeGrafter"/>
</dbReference>
<dbReference type="Pfam" id="PF01464">
    <property type="entry name" value="SLT"/>
    <property type="match status" value="1"/>
</dbReference>
<dbReference type="SUPFAM" id="SSF53955">
    <property type="entry name" value="Lysozyme-like"/>
    <property type="match status" value="1"/>
</dbReference>